<gene>
    <name evidence="8" type="ORF">O0I10_005216</name>
</gene>
<dbReference type="GO" id="GO:0016705">
    <property type="term" value="F:oxidoreductase activity, acting on paired donors, with incorporation or reduction of molecular oxygen"/>
    <property type="evidence" value="ECO:0007669"/>
    <property type="project" value="InterPro"/>
</dbReference>
<dbReference type="EMBL" id="JARTCD010000020">
    <property type="protein sequence ID" value="KAJ8659177.1"/>
    <property type="molecule type" value="Genomic_DNA"/>
</dbReference>
<evidence type="ECO:0000256" key="4">
    <source>
        <dbReference type="ARBA" id="ARBA00023002"/>
    </source>
</evidence>
<evidence type="ECO:0008006" key="10">
    <source>
        <dbReference type="Google" id="ProtNLM"/>
    </source>
</evidence>
<comment type="caution">
    <text evidence="8">The sequence shown here is derived from an EMBL/GenBank/DDBJ whole genome shotgun (WGS) entry which is preliminary data.</text>
</comment>
<sequence length="460" mass="52414">MQLKSIREIAFTTTLPAANETEYGVYLVKTHRRWVLHIARPELIEEFMSKIDGFAKLQAVINPKTLLGRFIGGRNLLTLDGNEWIEQHKIMKAAFDLASPLGSFDAVGQKLITRIDDMDNGSVNWQRLANHWALDLLGKTIFDFDFGAIDGTESQWSTRYRSIFQACFHPLYLTLPMLDTWFLPSKRRHMHQELTTLLGIMDDRIKQASNPPNGNESLTEKNLLTLILEAQEEHSGNMNDEGIRSNLCAFFMVGHRALAYTLALAVYHIAVNQDVQQKAREEVIAIMGPGGYNRDDMPTLAQFSEMPYMEYVIKETMRMHPPTPVLHGRMATEDVSLGNLLIPKGAQVSLDIYELHHNPIVWKNPETFDPLRFAPRGEVDQLHSQGKLPWIPFNHHPRQCIGKDFSLRALTMTLAMLVQCFDISLPNDSPHKDRIDTIGYTGISPTELMINFTKRHEAHC</sequence>
<evidence type="ECO:0000256" key="6">
    <source>
        <dbReference type="ARBA" id="ARBA00023033"/>
    </source>
</evidence>
<dbReference type="PANTHER" id="PTHR24291:SF50">
    <property type="entry name" value="BIFUNCTIONAL ALBAFLAVENONE MONOOXYGENASE_TERPENE SYNTHASE"/>
    <property type="match status" value="1"/>
</dbReference>
<dbReference type="InterPro" id="IPR001128">
    <property type="entry name" value="Cyt_P450"/>
</dbReference>
<feature type="binding site" description="axial binding residue" evidence="7">
    <location>
        <position position="400"/>
    </location>
    <ligand>
        <name>heme</name>
        <dbReference type="ChEBI" id="CHEBI:30413"/>
    </ligand>
    <ligandPart>
        <name>Fe</name>
        <dbReference type="ChEBI" id="CHEBI:18248"/>
    </ligandPart>
</feature>
<evidence type="ECO:0000256" key="2">
    <source>
        <dbReference type="ARBA" id="ARBA00022617"/>
    </source>
</evidence>
<keyword evidence="6" id="KW-0503">Monooxygenase</keyword>
<organism evidence="8 9">
    <name type="scientific">Lichtheimia ornata</name>
    <dbReference type="NCBI Taxonomy" id="688661"/>
    <lineage>
        <taxon>Eukaryota</taxon>
        <taxon>Fungi</taxon>
        <taxon>Fungi incertae sedis</taxon>
        <taxon>Mucoromycota</taxon>
        <taxon>Mucoromycotina</taxon>
        <taxon>Mucoromycetes</taxon>
        <taxon>Mucorales</taxon>
        <taxon>Lichtheimiaceae</taxon>
        <taxon>Lichtheimia</taxon>
    </lineage>
</organism>
<dbReference type="GO" id="GO:0020037">
    <property type="term" value="F:heme binding"/>
    <property type="evidence" value="ECO:0007669"/>
    <property type="project" value="InterPro"/>
</dbReference>
<evidence type="ECO:0000256" key="3">
    <source>
        <dbReference type="ARBA" id="ARBA00022723"/>
    </source>
</evidence>
<dbReference type="Proteomes" id="UP001234581">
    <property type="component" value="Unassembled WGS sequence"/>
</dbReference>
<protein>
    <recommendedName>
        <fullName evidence="10">Cytochrome p450</fullName>
    </recommendedName>
</protein>
<dbReference type="GeneID" id="83212629"/>
<dbReference type="SUPFAM" id="SSF48264">
    <property type="entry name" value="Cytochrome P450"/>
    <property type="match status" value="1"/>
</dbReference>
<reference evidence="8 9" key="1">
    <citation type="submission" date="2023-03" db="EMBL/GenBank/DDBJ databases">
        <title>Genome sequence of Lichtheimia ornata CBS 291.66.</title>
        <authorList>
            <person name="Mohabir J.T."/>
            <person name="Shea T.P."/>
            <person name="Kurbessoian T."/>
            <person name="Berby B."/>
            <person name="Fontaine J."/>
            <person name="Livny J."/>
            <person name="Gnirke A."/>
            <person name="Stajich J.E."/>
            <person name="Cuomo C.A."/>
        </authorList>
    </citation>
    <scope>NUCLEOTIDE SEQUENCE [LARGE SCALE GENOMIC DNA]</scope>
    <source>
        <strain evidence="8">CBS 291.66</strain>
    </source>
</reference>
<dbReference type="InterPro" id="IPR002401">
    <property type="entry name" value="Cyt_P450_E_grp-I"/>
</dbReference>
<comment type="similarity">
    <text evidence="1">Belongs to the cytochrome P450 family.</text>
</comment>
<evidence type="ECO:0000313" key="8">
    <source>
        <dbReference type="EMBL" id="KAJ8659177.1"/>
    </source>
</evidence>
<dbReference type="PRINTS" id="PR00463">
    <property type="entry name" value="EP450I"/>
</dbReference>
<dbReference type="Pfam" id="PF00067">
    <property type="entry name" value="p450"/>
    <property type="match status" value="1"/>
</dbReference>
<comment type="cofactor">
    <cofactor evidence="7">
        <name>heme</name>
        <dbReference type="ChEBI" id="CHEBI:30413"/>
    </cofactor>
</comment>
<name>A0AAD7V765_9FUNG</name>
<dbReference type="PANTHER" id="PTHR24291">
    <property type="entry name" value="CYTOCHROME P450 FAMILY 4"/>
    <property type="match status" value="1"/>
</dbReference>
<dbReference type="InterPro" id="IPR050196">
    <property type="entry name" value="Cytochrome_P450_Monoox"/>
</dbReference>
<dbReference type="Gene3D" id="1.10.630.10">
    <property type="entry name" value="Cytochrome P450"/>
    <property type="match status" value="1"/>
</dbReference>
<evidence type="ECO:0000256" key="7">
    <source>
        <dbReference type="PIRSR" id="PIRSR602401-1"/>
    </source>
</evidence>
<evidence type="ECO:0000256" key="1">
    <source>
        <dbReference type="ARBA" id="ARBA00010617"/>
    </source>
</evidence>
<dbReference type="InterPro" id="IPR036396">
    <property type="entry name" value="Cyt_P450_sf"/>
</dbReference>
<dbReference type="GO" id="GO:0004497">
    <property type="term" value="F:monooxygenase activity"/>
    <property type="evidence" value="ECO:0007669"/>
    <property type="project" value="UniProtKB-KW"/>
</dbReference>
<proteinExistence type="inferred from homology"/>
<evidence type="ECO:0000256" key="5">
    <source>
        <dbReference type="ARBA" id="ARBA00023004"/>
    </source>
</evidence>
<evidence type="ECO:0000313" key="9">
    <source>
        <dbReference type="Proteomes" id="UP001234581"/>
    </source>
</evidence>
<dbReference type="RefSeq" id="XP_058344090.1">
    <property type="nucleotide sequence ID" value="XM_058485263.1"/>
</dbReference>
<dbReference type="AlphaFoldDB" id="A0AAD7V765"/>
<keyword evidence="2 7" id="KW-0349">Heme</keyword>
<keyword evidence="5 7" id="KW-0408">Iron</keyword>
<keyword evidence="4" id="KW-0560">Oxidoreductase</keyword>
<keyword evidence="9" id="KW-1185">Reference proteome</keyword>
<dbReference type="GO" id="GO:0005506">
    <property type="term" value="F:iron ion binding"/>
    <property type="evidence" value="ECO:0007669"/>
    <property type="project" value="InterPro"/>
</dbReference>
<accession>A0AAD7V765</accession>
<keyword evidence="3 7" id="KW-0479">Metal-binding</keyword>